<comment type="caution">
    <text evidence="4">The sequence shown here is derived from an EMBL/GenBank/DDBJ whole genome shotgun (WGS) entry which is preliminary data.</text>
</comment>
<dbReference type="Proteomes" id="UP000811619">
    <property type="component" value="Unassembled WGS sequence"/>
</dbReference>
<dbReference type="OrthoDB" id="422827at2759"/>
<dbReference type="SUPFAM" id="SSF50729">
    <property type="entry name" value="PH domain-like"/>
    <property type="match status" value="1"/>
</dbReference>
<evidence type="ECO:0000259" key="2">
    <source>
        <dbReference type="PROSITE" id="PS50003"/>
    </source>
</evidence>
<feature type="domain" description="PH" evidence="2">
    <location>
        <begin position="673"/>
        <end position="827"/>
    </location>
</feature>
<evidence type="ECO:0000313" key="4">
    <source>
        <dbReference type="EMBL" id="KAG5928975.1"/>
    </source>
</evidence>
<feature type="region of interest" description="Disordered" evidence="1">
    <location>
        <begin position="549"/>
        <end position="643"/>
    </location>
</feature>
<feature type="compositionally biased region" description="Basic residues" evidence="1">
    <location>
        <begin position="279"/>
        <end position="288"/>
    </location>
</feature>
<keyword evidence="5" id="KW-1185">Reference proteome</keyword>
<feature type="compositionally biased region" description="Low complexity" evidence="1">
    <location>
        <begin position="63"/>
        <end position="77"/>
    </location>
</feature>
<dbReference type="SMART" id="SM00454">
    <property type="entry name" value="SAM"/>
    <property type="match status" value="1"/>
</dbReference>
<dbReference type="Gene3D" id="1.10.150.50">
    <property type="entry name" value="Transcription Factor, Ets-1"/>
    <property type="match status" value="1"/>
</dbReference>
<reference evidence="4" key="1">
    <citation type="journal article" date="2020" name="bioRxiv">
        <title>Whole genome comparisons of ergot fungi reveals the divergence and evolution of species within the genus Claviceps are the result of varying mechanisms driving genome evolution and host range expansion.</title>
        <authorList>
            <person name="Wyka S.A."/>
            <person name="Mondo S.J."/>
            <person name="Liu M."/>
            <person name="Dettman J."/>
            <person name="Nalam V."/>
            <person name="Broders K.D."/>
        </authorList>
    </citation>
    <scope>NUCLEOTIDE SEQUENCE</scope>
    <source>
        <strain evidence="4">CCC 489</strain>
    </source>
</reference>
<dbReference type="InterPro" id="IPR001660">
    <property type="entry name" value="SAM"/>
</dbReference>
<dbReference type="EMBL" id="SRPY01000087">
    <property type="protein sequence ID" value="KAG5928975.1"/>
    <property type="molecule type" value="Genomic_DNA"/>
</dbReference>
<dbReference type="SMART" id="SM00233">
    <property type="entry name" value="PH"/>
    <property type="match status" value="1"/>
</dbReference>
<dbReference type="PROSITE" id="PS50003">
    <property type="entry name" value="PH_DOMAIN"/>
    <property type="match status" value="1"/>
</dbReference>
<protein>
    <recommendedName>
        <fullName evidence="6">SAM and PH domain-containing protein</fullName>
    </recommendedName>
</protein>
<dbReference type="AlphaFoldDB" id="A0A8K0JDG1"/>
<proteinExistence type="predicted"/>
<dbReference type="SUPFAM" id="SSF47769">
    <property type="entry name" value="SAM/Pointed domain"/>
    <property type="match status" value="1"/>
</dbReference>
<feature type="compositionally biased region" description="Polar residues" evidence="1">
    <location>
        <begin position="556"/>
        <end position="588"/>
    </location>
</feature>
<organism evidence="4 5">
    <name type="scientific">Claviceps africana</name>
    <dbReference type="NCBI Taxonomy" id="83212"/>
    <lineage>
        <taxon>Eukaryota</taxon>
        <taxon>Fungi</taxon>
        <taxon>Dikarya</taxon>
        <taxon>Ascomycota</taxon>
        <taxon>Pezizomycotina</taxon>
        <taxon>Sordariomycetes</taxon>
        <taxon>Hypocreomycetidae</taxon>
        <taxon>Hypocreales</taxon>
        <taxon>Clavicipitaceae</taxon>
        <taxon>Claviceps</taxon>
    </lineage>
</organism>
<evidence type="ECO:0000313" key="5">
    <source>
        <dbReference type="Proteomes" id="UP000811619"/>
    </source>
</evidence>
<feature type="region of interest" description="Disordered" evidence="1">
    <location>
        <begin position="661"/>
        <end position="682"/>
    </location>
</feature>
<dbReference type="Pfam" id="PF07647">
    <property type="entry name" value="SAM_2"/>
    <property type="match status" value="1"/>
</dbReference>
<feature type="region of interest" description="Disordered" evidence="1">
    <location>
        <begin position="46"/>
        <end position="77"/>
    </location>
</feature>
<feature type="region of interest" description="Disordered" evidence="1">
    <location>
        <begin position="423"/>
        <end position="528"/>
    </location>
</feature>
<feature type="region of interest" description="Disordered" evidence="1">
    <location>
        <begin position="246"/>
        <end position="295"/>
    </location>
</feature>
<sequence length="844" mass="94067">MDYDYYRPTGGPMCNEMLQKTSKDTIFSLRYPSQAWRPISVATDIVDTDSETEDPSKVEDNSFRLSSQSSGPPSFTSFTTASSYDEVSTPLSSLGVEAFPELNVFKQVEVEGPRGPHLFRNSTGPPVADEDVVLTLAPLTPKTNRDLGDLLARSPLPPQNSRYQYHKYTDSELDYSQLVLWTPEMVAQWMLNAGIEPYVADCFLHNDISGAILITLKFEDLREIGIQSFGIRTNIWHQIQALCDSRPSPPRQATPIEDASSSEARQVTEKEGGQEVGRRQGRRRRLRRRISEEEDAIHPMDSASIIGIEQYLPKPHRCAKGQSCAKWKKNEKIMQEFRKLNPTVDVRNGGSIMIYGDAGNPDTARAIDPNETMRPTSDAVPSVVASSDVLGPGGIPPLQYLQEASKRNDNARDTRDKVRRFLDFQQKPGNSDQVPPTPPFELAPLPASKPAHQGLRHLPKLSIPSHPQQYRPAPLKASTVPQPAESQLSQYRQRQSPAQSERNPVQPEVSVPYRMDKSASLSPDLETCRNPYRFGTPFSEMDVPVTSVPIGPVSRDASQSVPPNMNYQAVSRSNPVSHSRSQSQTSARRPSISVLPAVNEDASAHQSSKTPPSKSSSPVHHAQQQPQQKPLQAPPRCNYPWSPVDRTKFKQAIPSLSSIRRDNAIDPPEASDSVTYQGPMKKRKTRLLRNEWHDGYFTLRGTRLNMHKNVTEMDRTLEYIDIDDYAIACSSLASTSKLSAAFKAVHISHNRKMSEPKSDPVGAFSFQLIPQDKNAGLRLRKRDSFMSGMSGTSSSEGVNGTGKTHHFAVKGRDERIDWMRELMLAKAMKQKSEGFEISVNGNMI</sequence>
<feature type="compositionally biased region" description="Polar residues" evidence="1">
    <location>
        <begin position="479"/>
        <end position="503"/>
    </location>
</feature>
<name>A0A8K0JDG1_9HYPO</name>
<evidence type="ECO:0000256" key="1">
    <source>
        <dbReference type="SAM" id="MobiDB-lite"/>
    </source>
</evidence>
<feature type="domain" description="SAM" evidence="3">
    <location>
        <begin position="181"/>
        <end position="245"/>
    </location>
</feature>
<evidence type="ECO:0008006" key="6">
    <source>
        <dbReference type="Google" id="ProtNLM"/>
    </source>
</evidence>
<dbReference type="InterPro" id="IPR001849">
    <property type="entry name" value="PH_domain"/>
</dbReference>
<feature type="compositionally biased region" description="Low complexity" evidence="1">
    <location>
        <begin position="607"/>
        <end position="635"/>
    </location>
</feature>
<dbReference type="InterPro" id="IPR011993">
    <property type="entry name" value="PH-like_dom_sf"/>
</dbReference>
<gene>
    <name evidence="4" type="ORF">E4U42_007542</name>
</gene>
<feature type="compositionally biased region" description="Basic and acidic residues" evidence="1">
    <location>
        <begin position="266"/>
        <end position="278"/>
    </location>
</feature>
<accession>A0A8K0JDG1</accession>
<dbReference type="PROSITE" id="PS50105">
    <property type="entry name" value="SAM_DOMAIN"/>
    <property type="match status" value="1"/>
</dbReference>
<dbReference type="Gene3D" id="2.30.29.30">
    <property type="entry name" value="Pleckstrin-homology domain (PH domain)/Phosphotyrosine-binding domain (PTB)"/>
    <property type="match status" value="1"/>
</dbReference>
<evidence type="ECO:0000259" key="3">
    <source>
        <dbReference type="PROSITE" id="PS50105"/>
    </source>
</evidence>
<dbReference type="InterPro" id="IPR013761">
    <property type="entry name" value="SAM/pointed_sf"/>
</dbReference>
<dbReference type="CDD" id="cd09535">
    <property type="entry name" value="SAM_BOI-like_fungal"/>
    <property type="match status" value="1"/>
</dbReference>